<feature type="compositionally biased region" description="Low complexity" evidence="1">
    <location>
        <begin position="137"/>
        <end position="146"/>
    </location>
</feature>
<dbReference type="EMBL" id="CYGV01001688">
    <property type="protein sequence ID" value="CUA76435.1"/>
    <property type="molecule type" value="Genomic_DNA"/>
</dbReference>
<evidence type="ECO:0000313" key="3">
    <source>
        <dbReference type="Proteomes" id="UP000044841"/>
    </source>
</evidence>
<protein>
    <submittedName>
        <fullName evidence="2">Uncharacterized protein</fullName>
    </submittedName>
</protein>
<feature type="compositionally biased region" description="Basic and acidic residues" evidence="1">
    <location>
        <begin position="118"/>
        <end position="127"/>
    </location>
</feature>
<feature type="region of interest" description="Disordered" evidence="1">
    <location>
        <begin position="196"/>
        <end position="246"/>
    </location>
</feature>
<feature type="region of interest" description="Disordered" evidence="1">
    <location>
        <begin position="109"/>
        <end position="158"/>
    </location>
</feature>
<dbReference type="Proteomes" id="UP000044841">
    <property type="component" value="Unassembled WGS sequence"/>
</dbReference>
<evidence type="ECO:0000256" key="1">
    <source>
        <dbReference type="SAM" id="MobiDB-lite"/>
    </source>
</evidence>
<dbReference type="AlphaFoldDB" id="A0A0K6GD79"/>
<keyword evidence="3" id="KW-1185">Reference proteome</keyword>
<sequence>MAAFRYPSTVNINQQHYTYTQSPKVRYAPAPPTYVANAHSQSAKGAEYHSEKPSIQVRSQNKLRGTLVGYDFLEPPEHKRLSDLEIPPKSSSDILSPLIPISPLPEYSYPPQYSPLRPSKEHSKEAIPESQRQTSTRPPSRASHAASPPPKYHKENVVDFSDLYSSAKTRSAGRTSPRPNPIKNFDTNSIYSLIGNHTVDSTPPKPGRLALAASRESRSSKKEFETYKRRTRNHAPSFTEELDNDPEVDDLASSILGDIAAIGGSRGPGARAAFDHAFVRA</sequence>
<gene>
    <name evidence="2" type="ORF">RSOLAG22IIIB_12296</name>
</gene>
<organism evidence="2 3">
    <name type="scientific">Rhizoctonia solani</name>
    <dbReference type="NCBI Taxonomy" id="456999"/>
    <lineage>
        <taxon>Eukaryota</taxon>
        <taxon>Fungi</taxon>
        <taxon>Dikarya</taxon>
        <taxon>Basidiomycota</taxon>
        <taxon>Agaricomycotina</taxon>
        <taxon>Agaricomycetes</taxon>
        <taxon>Cantharellales</taxon>
        <taxon>Ceratobasidiaceae</taxon>
        <taxon>Rhizoctonia</taxon>
    </lineage>
</organism>
<accession>A0A0K6GD79</accession>
<proteinExistence type="predicted"/>
<evidence type="ECO:0000313" key="2">
    <source>
        <dbReference type="EMBL" id="CUA76435.1"/>
    </source>
</evidence>
<reference evidence="2 3" key="1">
    <citation type="submission" date="2015-07" db="EMBL/GenBank/DDBJ databases">
        <authorList>
            <person name="Noorani M."/>
        </authorList>
    </citation>
    <scope>NUCLEOTIDE SEQUENCE [LARGE SCALE GENOMIC DNA]</scope>
    <source>
        <strain evidence="2">BBA 69670</strain>
    </source>
</reference>
<name>A0A0K6GD79_9AGAM</name>
<feature type="compositionally biased region" description="Basic and acidic residues" evidence="1">
    <location>
        <begin position="215"/>
        <end position="228"/>
    </location>
</feature>